<gene>
    <name evidence="8" type="ORF">HNY73_006333</name>
</gene>
<dbReference type="Proteomes" id="UP000807504">
    <property type="component" value="Unassembled WGS sequence"/>
</dbReference>
<dbReference type="SUPFAM" id="SSF103473">
    <property type="entry name" value="MFS general substrate transporter"/>
    <property type="match status" value="1"/>
</dbReference>
<evidence type="ECO:0000259" key="7">
    <source>
        <dbReference type="Pfam" id="PF12832"/>
    </source>
</evidence>
<comment type="subcellular location">
    <subcellularLocation>
        <location evidence="1">Membrane</location>
        <topology evidence="1">Multi-pass membrane protein</topology>
    </subcellularLocation>
</comment>
<feature type="transmembrane region" description="Helical" evidence="6">
    <location>
        <begin position="12"/>
        <end position="33"/>
    </location>
</feature>
<evidence type="ECO:0000256" key="5">
    <source>
        <dbReference type="ARBA" id="ARBA00023136"/>
    </source>
</evidence>
<comment type="similarity">
    <text evidence="2">Belongs to the major facilitator superfamily. MFSD6 family.</text>
</comment>
<dbReference type="GO" id="GO:0016020">
    <property type="term" value="C:membrane"/>
    <property type="evidence" value="ECO:0007669"/>
    <property type="project" value="UniProtKB-SubCell"/>
</dbReference>
<dbReference type="PANTHER" id="PTHR16172:SF35">
    <property type="entry name" value="MAJOR FACILITATOR SUPERFAMILY (MFS) PROFILE DOMAIN-CONTAINING PROTEIN"/>
    <property type="match status" value="1"/>
</dbReference>
<evidence type="ECO:0000256" key="6">
    <source>
        <dbReference type="SAM" id="Phobius"/>
    </source>
</evidence>
<evidence type="ECO:0000256" key="2">
    <source>
        <dbReference type="ARBA" id="ARBA00005241"/>
    </source>
</evidence>
<feature type="transmembrane region" description="Helical" evidence="6">
    <location>
        <begin position="304"/>
        <end position="321"/>
    </location>
</feature>
<evidence type="ECO:0000313" key="9">
    <source>
        <dbReference type="Proteomes" id="UP000807504"/>
    </source>
</evidence>
<sequence>MDKFKKDLKRKELIPIKLLMFLIYGGQATLYPYFTVHLKSLNVSIQQTAIIFAVQPVIALIVAPMVGMVADKIGNFKLIFSFFLTFSAITSNLLLLVPPVPQAKTSFDFKCDSQSNFTIKAVVKNCAFKPNFYNRTHNLALKVQCEQQCENSTALRILPLILEKDGSDCYNHCVNTSKRGCEHIHGETTLDMHLTFLFINNGNDTVSINDDYHYSLTYENETFNRAWCSCSSPDCNTKCIFLNQNSDSICEEIQPEDTFGITFWSYLGIRLVVTLGIGLVNGLFDSASMTIIHDLKADVGFQRFWSTVGMCLLAPISGYFVDEYDTFKPCFFMYGILYLLAAVTSLSLDLSMKIPSDNPLKNLADLIKSPEVDLLFIQIAALGICWGFLENFLFWFLESELGSNNLIMGLTVTVGSGTGLFMALIATWFTRKIGYVNVIIVAFAAYTVRFLGYAYAQDAYFCLIFEMMENFTVTLLTVGVTMYCTELASMEMLTTVMTLWNGLHVISGRAFGSLLGGFLVRNHGFRQTFRFFAYGCAGFGSFYALMYVTWLRKWRITHRKASSVDPRHSSCGSDESAMKMQAFSSFSLHCSVDSPGLLSYPLEFVDEEFRPRAFSQIPVSTRNSFSKARALPRHAVSFNEGKLQRPHFTGLETAQDSTAQTRNRKISVEKLDDKLESVTRF</sequence>
<comment type="caution">
    <text evidence="8">The sequence shown here is derived from an EMBL/GenBank/DDBJ whole genome shotgun (WGS) entry which is preliminary data.</text>
</comment>
<proteinExistence type="inferred from homology"/>
<dbReference type="EMBL" id="JABXBU010000011">
    <property type="protein sequence ID" value="KAF8791477.1"/>
    <property type="molecule type" value="Genomic_DNA"/>
</dbReference>
<keyword evidence="5 6" id="KW-0472">Membrane</keyword>
<feature type="domain" description="Major facilitator superfamily associated" evidence="7">
    <location>
        <begin position="14"/>
        <end position="531"/>
    </location>
</feature>
<evidence type="ECO:0000256" key="3">
    <source>
        <dbReference type="ARBA" id="ARBA00022692"/>
    </source>
</evidence>
<evidence type="ECO:0000313" key="8">
    <source>
        <dbReference type="EMBL" id="KAF8791477.1"/>
    </source>
</evidence>
<dbReference type="AlphaFoldDB" id="A0A8T0FJP7"/>
<feature type="transmembrane region" description="Helical" evidence="6">
    <location>
        <begin position="333"/>
        <end position="351"/>
    </location>
</feature>
<feature type="transmembrane region" description="Helical" evidence="6">
    <location>
        <begin position="45"/>
        <end position="66"/>
    </location>
</feature>
<keyword evidence="4 6" id="KW-1133">Transmembrane helix</keyword>
<feature type="transmembrane region" description="Helical" evidence="6">
    <location>
        <begin position="497"/>
        <end position="519"/>
    </location>
</feature>
<reference evidence="8" key="1">
    <citation type="journal article" date="2020" name="bioRxiv">
        <title>Chromosome-level reference genome of the European wasp spider Argiope bruennichi: a resource for studies on range expansion and evolutionary adaptation.</title>
        <authorList>
            <person name="Sheffer M.M."/>
            <person name="Hoppe A."/>
            <person name="Krehenwinkel H."/>
            <person name="Uhl G."/>
            <person name="Kuss A.W."/>
            <person name="Jensen L."/>
            <person name="Jensen C."/>
            <person name="Gillespie R.G."/>
            <person name="Hoff K.J."/>
            <person name="Prost S."/>
        </authorList>
    </citation>
    <scope>NUCLEOTIDE SEQUENCE</scope>
</reference>
<feature type="transmembrane region" description="Helical" evidence="6">
    <location>
        <begin position="435"/>
        <end position="455"/>
    </location>
</feature>
<evidence type="ECO:0000256" key="1">
    <source>
        <dbReference type="ARBA" id="ARBA00004141"/>
    </source>
</evidence>
<dbReference type="InterPro" id="IPR051717">
    <property type="entry name" value="MFS_MFSD6"/>
</dbReference>
<dbReference type="InterPro" id="IPR024989">
    <property type="entry name" value="MFS_assoc_dom"/>
</dbReference>
<dbReference type="InterPro" id="IPR036259">
    <property type="entry name" value="MFS_trans_sf"/>
</dbReference>
<keyword evidence="9" id="KW-1185">Reference proteome</keyword>
<protein>
    <submittedName>
        <fullName evidence="8">Major facilitator superfamily like protein</fullName>
    </submittedName>
</protein>
<feature type="transmembrane region" description="Helical" evidence="6">
    <location>
        <begin position="372"/>
        <end position="394"/>
    </location>
</feature>
<name>A0A8T0FJP7_ARGBR</name>
<dbReference type="Gene3D" id="1.20.1250.20">
    <property type="entry name" value="MFS general substrate transporter like domains"/>
    <property type="match status" value="3"/>
</dbReference>
<accession>A0A8T0FJP7</accession>
<feature type="transmembrane region" description="Helical" evidence="6">
    <location>
        <begin position="78"/>
        <end position="97"/>
    </location>
</feature>
<dbReference type="Pfam" id="PF12832">
    <property type="entry name" value="MFS_1_like"/>
    <property type="match status" value="1"/>
</dbReference>
<feature type="transmembrane region" description="Helical" evidence="6">
    <location>
        <begin position="467"/>
        <end position="485"/>
    </location>
</feature>
<dbReference type="PANTHER" id="PTHR16172">
    <property type="entry name" value="MAJOR FACILITATOR SUPERFAMILY DOMAIN-CONTAINING PROTEIN 6-LIKE"/>
    <property type="match status" value="1"/>
</dbReference>
<feature type="transmembrane region" description="Helical" evidence="6">
    <location>
        <begin position="531"/>
        <end position="550"/>
    </location>
</feature>
<reference evidence="8" key="2">
    <citation type="submission" date="2020-06" db="EMBL/GenBank/DDBJ databases">
        <authorList>
            <person name="Sheffer M."/>
        </authorList>
    </citation>
    <scope>NUCLEOTIDE SEQUENCE</scope>
</reference>
<organism evidence="8 9">
    <name type="scientific">Argiope bruennichi</name>
    <name type="common">Wasp spider</name>
    <name type="synonym">Aranea bruennichi</name>
    <dbReference type="NCBI Taxonomy" id="94029"/>
    <lineage>
        <taxon>Eukaryota</taxon>
        <taxon>Metazoa</taxon>
        <taxon>Ecdysozoa</taxon>
        <taxon>Arthropoda</taxon>
        <taxon>Chelicerata</taxon>
        <taxon>Arachnida</taxon>
        <taxon>Araneae</taxon>
        <taxon>Araneomorphae</taxon>
        <taxon>Entelegynae</taxon>
        <taxon>Araneoidea</taxon>
        <taxon>Araneidae</taxon>
        <taxon>Argiope</taxon>
    </lineage>
</organism>
<keyword evidence="3 6" id="KW-0812">Transmembrane</keyword>
<feature type="transmembrane region" description="Helical" evidence="6">
    <location>
        <begin position="406"/>
        <end position="428"/>
    </location>
</feature>
<evidence type="ECO:0000256" key="4">
    <source>
        <dbReference type="ARBA" id="ARBA00022989"/>
    </source>
</evidence>
<feature type="transmembrane region" description="Helical" evidence="6">
    <location>
        <begin position="263"/>
        <end position="284"/>
    </location>
</feature>